<dbReference type="AlphaFoldDB" id="A0A646KIP7"/>
<reference evidence="2 3" key="1">
    <citation type="submission" date="2019-05" db="EMBL/GenBank/DDBJ databases">
        <title>Comparative genomics and metabolomics analyses of clavulanic acid producing Streptomyces species provides insight into specialized metabolism and evolution of beta-lactam biosynthetic gene clusters.</title>
        <authorList>
            <person name="Moore M.A."/>
            <person name="Cruz-Morales P."/>
            <person name="Barona Gomez F."/>
            <person name="Kapil T."/>
        </authorList>
    </citation>
    <scope>NUCLEOTIDE SEQUENCE [LARGE SCALE GENOMIC DNA]</scope>
    <source>
        <strain evidence="2 3">NRRL 5741</strain>
    </source>
</reference>
<dbReference type="PROSITE" id="PS51257">
    <property type="entry name" value="PROKAR_LIPOPROTEIN"/>
    <property type="match status" value="1"/>
</dbReference>
<keyword evidence="3" id="KW-1185">Reference proteome</keyword>
<gene>
    <name evidence="2" type="ORF">FF041_12065</name>
</gene>
<evidence type="ECO:0000313" key="3">
    <source>
        <dbReference type="Proteomes" id="UP000419138"/>
    </source>
</evidence>
<feature type="region of interest" description="Disordered" evidence="1">
    <location>
        <begin position="32"/>
        <end position="120"/>
    </location>
</feature>
<sequence length="153" mass="15762">MTIIARTLTGAAVWTVAGLAVSGCVTVTPHPEPLVRGGRPAPALGPQIVQGPAREALEAPVPKRSTPAPPPRPRAAVPERRTPPAAPAPAPAVRRTAAPAPAPTRPRARKPSPPPVSAPLDVCALTETYGGWRPGSAQARLCRQLVGGSRHRP</sequence>
<comment type="caution">
    <text evidence="2">The sequence shown here is derived from an EMBL/GenBank/DDBJ whole genome shotgun (WGS) entry which is preliminary data.</text>
</comment>
<dbReference type="OrthoDB" id="4338732at2"/>
<dbReference type="Proteomes" id="UP000419138">
    <property type="component" value="Unassembled WGS sequence"/>
</dbReference>
<proteinExistence type="predicted"/>
<evidence type="ECO:0000313" key="2">
    <source>
        <dbReference type="EMBL" id="MQT00926.1"/>
    </source>
</evidence>
<evidence type="ECO:0008006" key="4">
    <source>
        <dbReference type="Google" id="ProtNLM"/>
    </source>
</evidence>
<name>A0A646KIP7_STRJU</name>
<dbReference type="EMBL" id="VCLA01000104">
    <property type="protein sequence ID" value="MQT00926.1"/>
    <property type="molecule type" value="Genomic_DNA"/>
</dbReference>
<accession>A0A646KIP7</accession>
<protein>
    <recommendedName>
        <fullName evidence="4">Lipoprotein</fullName>
    </recommendedName>
</protein>
<organism evidence="2 3">
    <name type="scientific">Streptomyces jumonjinensis</name>
    <dbReference type="NCBI Taxonomy" id="1945"/>
    <lineage>
        <taxon>Bacteria</taxon>
        <taxon>Bacillati</taxon>
        <taxon>Actinomycetota</taxon>
        <taxon>Actinomycetes</taxon>
        <taxon>Kitasatosporales</taxon>
        <taxon>Streptomycetaceae</taxon>
        <taxon>Streptomyces</taxon>
    </lineage>
</organism>
<evidence type="ECO:0000256" key="1">
    <source>
        <dbReference type="SAM" id="MobiDB-lite"/>
    </source>
</evidence>